<reference evidence="3 4" key="1">
    <citation type="journal article" date="2014" name="PLoS Genet.">
        <title>Phylogenetically driven sequencing of extremely halophilic archaea reveals strategies for static and dynamic osmo-response.</title>
        <authorList>
            <person name="Becker E.A."/>
            <person name="Seitzer P.M."/>
            <person name="Tritt A."/>
            <person name="Larsen D."/>
            <person name="Krusor M."/>
            <person name="Yao A.I."/>
            <person name="Wu D."/>
            <person name="Madern D."/>
            <person name="Eisen J.A."/>
            <person name="Darling A.E."/>
            <person name="Facciotti M.T."/>
        </authorList>
    </citation>
    <scope>NUCLEOTIDE SEQUENCE [LARGE SCALE GENOMIC DNA]</scope>
    <source>
        <strain evidence="3 4">ATCC 33799</strain>
    </source>
</reference>
<accession>M0K0C3</accession>
<evidence type="ECO:0000256" key="1">
    <source>
        <dbReference type="SAM" id="MobiDB-lite"/>
    </source>
</evidence>
<evidence type="ECO:0000313" key="4">
    <source>
        <dbReference type="Proteomes" id="UP000011687"/>
    </source>
</evidence>
<dbReference type="PANTHER" id="PTHR34512:SF30">
    <property type="entry name" value="OUTER MEMBRANE PROTEIN ASSEMBLY FACTOR BAMB"/>
    <property type="match status" value="1"/>
</dbReference>
<sequence length="457" mass="48516">MERRALLATIGVGLSGSGCLRLTGTDDESTVTGSTSRPSETPRSDPSPTSETTSETATETETATERTSVAELACANQKPITPSDTDDWQQPHNGSRNTGYVPGETVGRTSACVAWRREDIGPVSSSMILSDGFVIAGGSGDEGLSAFKRSTGATAWATTETLPGDDLINVRDPIIVDETVFVGAQSMRTGSHVFALNLETGAERWRTTVVNETPTIGGLRYDSGMLYGTTYTDGTTNAFAVDTDAEATAWHTELGNTGTPPVAVDDGIVYVPGDRQADYGLRALDAETGELLWEAVDQEVRGAPTVGESSVYVTTPNDVGPKTLFALDKETGETRWTFETLNGTNGSAVYADGTVTFGTSDGQLYCLTTDGTTKWRYQNDGARFSQSGPVRVGDTLIAGATLDQSGLYALDATTGDLRWTLPIPAVDMTPAVSDGVIYSPYRTGERYTYNLMAVRTD</sequence>
<feature type="domain" description="Pyrrolo-quinoline quinone repeat" evidence="2">
    <location>
        <begin position="113"/>
        <end position="212"/>
    </location>
</feature>
<evidence type="ECO:0000313" key="3">
    <source>
        <dbReference type="EMBL" id="EMA14223.1"/>
    </source>
</evidence>
<dbReference type="InterPro" id="IPR002372">
    <property type="entry name" value="PQQ_rpt_dom"/>
</dbReference>
<keyword evidence="4" id="KW-1185">Reference proteome</keyword>
<dbReference type="Proteomes" id="UP000011687">
    <property type="component" value="Unassembled WGS sequence"/>
</dbReference>
<gene>
    <name evidence="3" type="ORF">C435_15543</name>
</gene>
<keyword evidence="3" id="KW-0808">Transferase</keyword>
<dbReference type="InterPro" id="IPR018391">
    <property type="entry name" value="PQQ_b-propeller_rpt"/>
</dbReference>
<feature type="region of interest" description="Disordered" evidence="1">
    <location>
        <begin position="15"/>
        <end position="104"/>
    </location>
</feature>
<protein>
    <submittedName>
        <fullName evidence="3">Serine/threonine protein kinase</fullName>
    </submittedName>
</protein>
<comment type="caution">
    <text evidence="3">The sequence shown here is derived from an EMBL/GenBank/DDBJ whole genome shotgun (WGS) entry which is preliminary data.</text>
</comment>
<feature type="compositionally biased region" description="Low complexity" evidence="1">
    <location>
        <begin position="34"/>
        <end position="71"/>
    </location>
</feature>
<feature type="compositionally biased region" description="Polar residues" evidence="1">
    <location>
        <begin position="78"/>
        <end position="98"/>
    </location>
</feature>
<dbReference type="PANTHER" id="PTHR34512">
    <property type="entry name" value="CELL SURFACE PROTEIN"/>
    <property type="match status" value="1"/>
</dbReference>
<dbReference type="Pfam" id="PF13360">
    <property type="entry name" value="PQQ_2"/>
    <property type="match status" value="2"/>
</dbReference>
<dbReference type="RefSeq" id="WP_007189845.1">
    <property type="nucleotide sequence ID" value="NZ_AOLS01000078.1"/>
</dbReference>
<dbReference type="InterPro" id="IPR011047">
    <property type="entry name" value="Quinoprotein_ADH-like_sf"/>
</dbReference>
<dbReference type="Gene3D" id="2.130.10.10">
    <property type="entry name" value="YVTN repeat-like/Quinoprotein amine dehydrogenase"/>
    <property type="match status" value="2"/>
</dbReference>
<keyword evidence="3" id="KW-0418">Kinase</keyword>
<keyword evidence="3" id="KW-0723">Serine/threonine-protein kinase</keyword>
<organism evidence="3 4">
    <name type="scientific">Haloarcula marismortui ATCC 33799</name>
    <dbReference type="NCBI Taxonomy" id="662475"/>
    <lineage>
        <taxon>Archaea</taxon>
        <taxon>Methanobacteriati</taxon>
        <taxon>Methanobacteriota</taxon>
        <taxon>Stenosarchaea group</taxon>
        <taxon>Halobacteria</taxon>
        <taxon>Halobacteriales</taxon>
        <taxon>Haloarculaceae</taxon>
        <taxon>Haloarcula</taxon>
    </lineage>
</organism>
<feature type="domain" description="Pyrrolo-quinoline quinone repeat" evidence="2">
    <location>
        <begin position="282"/>
        <end position="425"/>
    </location>
</feature>
<proteinExistence type="predicted"/>
<dbReference type="PATRIC" id="fig|662475.6.peg.3038"/>
<dbReference type="SMART" id="SM00564">
    <property type="entry name" value="PQQ"/>
    <property type="match status" value="6"/>
</dbReference>
<dbReference type="EMBL" id="AOLS01000078">
    <property type="protein sequence ID" value="EMA14223.1"/>
    <property type="molecule type" value="Genomic_DNA"/>
</dbReference>
<dbReference type="SUPFAM" id="SSF50998">
    <property type="entry name" value="Quinoprotein alcohol dehydrogenase-like"/>
    <property type="match status" value="2"/>
</dbReference>
<evidence type="ECO:0000259" key="2">
    <source>
        <dbReference type="Pfam" id="PF13360"/>
    </source>
</evidence>
<dbReference type="InterPro" id="IPR015943">
    <property type="entry name" value="WD40/YVTN_repeat-like_dom_sf"/>
</dbReference>
<dbReference type="PROSITE" id="PS51257">
    <property type="entry name" value="PROKAR_LIPOPROTEIN"/>
    <property type="match status" value="1"/>
</dbReference>
<dbReference type="AlphaFoldDB" id="M0K0C3"/>
<dbReference type="GO" id="GO:0004674">
    <property type="term" value="F:protein serine/threonine kinase activity"/>
    <property type="evidence" value="ECO:0007669"/>
    <property type="project" value="UniProtKB-KW"/>
</dbReference>
<name>M0K0C3_9EURY</name>